<keyword evidence="4" id="KW-1185">Reference proteome</keyword>
<protein>
    <submittedName>
        <fullName evidence="3">Ig-like domain (Group 2)</fullName>
    </submittedName>
</protein>
<accession>A0A1G8RSD0</accession>
<evidence type="ECO:0000259" key="2">
    <source>
        <dbReference type="SMART" id="SM00635"/>
    </source>
</evidence>
<gene>
    <name evidence="3" type="ORF">SAMN04488123_12018</name>
</gene>
<dbReference type="SMART" id="SM00635">
    <property type="entry name" value="BID_2"/>
    <property type="match status" value="1"/>
</dbReference>
<dbReference type="SUPFAM" id="SSF49373">
    <property type="entry name" value="Invasin/intimin cell-adhesion fragments"/>
    <property type="match status" value="1"/>
</dbReference>
<sequence>MAAMGESPSPESIEVQPSSLDMVVGATQDLSVTLHYDDDTSEDVTDSATIESENNSVASADGNTVEANNEGETEITVSYEGQSETVSANVEPDNGDGGGDN</sequence>
<name>A0A1G8RSD0_9BACI</name>
<organism evidence="3 4">
    <name type="scientific">Natribacillus halophilus</name>
    <dbReference type="NCBI Taxonomy" id="549003"/>
    <lineage>
        <taxon>Bacteria</taxon>
        <taxon>Bacillati</taxon>
        <taxon>Bacillota</taxon>
        <taxon>Bacilli</taxon>
        <taxon>Bacillales</taxon>
        <taxon>Bacillaceae</taxon>
        <taxon>Natribacillus</taxon>
    </lineage>
</organism>
<dbReference type="Proteomes" id="UP000198853">
    <property type="component" value="Unassembled WGS sequence"/>
</dbReference>
<dbReference type="AlphaFoldDB" id="A0A1G8RSD0"/>
<feature type="compositionally biased region" description="Polar residues" evidence="1">
    <location>
        <begin position="46"/>
        <end position="67"/>
    </location>
</feature>
<evidence type="ECO:0000313" key="3">
    <source>
        <dbReference type="EMBL" id="SDJ19823.1"/>
    </source>
</evidence>
<evidence type="ECO:0000313" key="4">
    <source>
        <dbReference type="Proteomes" id="UP000198853"/>
    </source>
</evidence>
<dbReference type="Gene3D" id="2.60.40.1080">
    <property type="match status" value="1"/>
</dbReference>
<dbReference type="Pfam" id="PF02368">
    <property type="entry name" value="Big_2"/>
    <property type="match status" value="1"/>
</dbReference>
<dbReference type="EMBL" id="FNEN01000020">
    <property type="protein sequence ID" value="SDJ19823.1"/>
    <property type="molecule type" value="Genomic_DNA"/>
</dbReference>
<feature type="region of interest" description="Disordered" evidence="1">
    <location>
        <begin position="38"/>
        <end position="101"/>
    </location>
</feature>
<proteinExistence type="predicted"/>
<reference evidence="3 4" key="1">
    <citation type="submission" date="2016-10" db="EMBL/GenBank/DDBJ databases">
        <authorList>
            <person name="de Groot N.N."/>
        </authorList>
    </citation>
    <scope>NUCLEOTIDE SEQUENCE [LARGE SCALE GENOMIC DNA]</scope>
    <source>
        <strain evidence="3 4">DSM 21771</strain>
    </source>
</reference>
<evidence type="ECO:0000256" key="1">
    <source>
        <dbReference type="SAM" id="MobiDB-lite"/>
    </source>
</evidence>
<dbReference type="InterPro" id="IPR003343">
    <property type="entry name" value="Big_2"/>
</dbReference>
<feature type="domain" description="BIG2" evidence="2">
    <location>
        <begin position="9"/>
        <end position="89"/>
    </location>
</feature>
<dbReference type="InterPro" id="IPR008964">
    <property type="entry name" value="Invasin/intimin_cell_adhesion"/>
</dbReference>
<feature type="compositionally biased region" description="Polar residues" evidence="1">
    <location>
        <begin position="75"/>
        <end position="88"/>
    </location>
</feature>